<sequence length="151" mass="16177">MRAVIQRVDAASVSVAGETVGEIGPGLLVFLGVGEGDTMEDVAWLASKVCKLRVFEDGEGRMNRALTETGGGVLVISQFTLFGNLKKGTRPSFNRSAPPELAIPLYEAFISEASRLLEKPVPSGRFAADMTIHAVNNGPVTLILDTRQKDF</sequence>
<dbReference type="RefSeq" id="WP_185676166.1">
    <property type="nucleotide sequence ID" value="NZ_JACHVB010000035.1"/>
</dbReference>
<dbReference type="FunFam" id="3.50.80.10:FF:000001">
    <property type="entry name" value="D-aminoacyl-tRNA deacylase"/>
    <property type="match status" value="1"/>
</dbReference>
<dbReference type="AlphaFoldDB" id="A0A842HGS5"/>
<dbReference type="Gene3D" id="3.50.80.10">
    <property type="entry name" value="D-tyrosyl-tRNA(Tyr) deacylase"/>
    <property type="match status" value="1"/>
</dbReference>
<dbReference type="GO" id="GO:0043908">
    <property type="term" value="F:Ser(Gly)-tRNA(Ala) hydrolase activity"/>
    <property type="evidence" value="ECO:0007669"/>
    <property type="project" value="UniProtKB-UniRule"/>
</dbReference>
<dbReference type="NCBIfam" id="TIGR00256">
    <property type="entry name" value="D-aminoacyl-tRNA deacylase"/>
    <property type="match status" value="1"/>
</dbReference>
<organism evidence="3 4">
    <name type="scientific">Ruficoccus amylovorans</name>
    <dbReference type="NCBI Taxonomy" id="1804625"/>
    <lineage>
        <taxon>Bacteria</taxon>
        <taxon>Pseudomonadati</taxon>
        <taxon>Verrucomicrobiota</taxon>
        <taxon>Opitutia</taxon>
        <taxon>Puniceicoccales</taxon>
        <taxon>Cerasicoccaceae</taxon>
        <taxon>Ruficoccus</taxon>
    </lineage>
</organism>
<dbReference type="EC" id="3.1.1.-" evidence="2"/>
<comment type="similarity">
    <text evidence="1 2">Belongs to the DTD family.</text>
</comment>
<evidence type="ECO:0000256" key="2">
    <source>
        <dbReference type="HAMAP-Rule" id="MF_00518"/>
    </source>
</evidence>
<dbReference type="GO" id="GO:0106026">
    <property type="term" value="F:Gly-tRNA(Ala) deacylase activity"/>
    <property type="evidence" value="ECO:0007669"/>
    <property type="project" value="UniProtKB-UniRule"/>
</dbReference>
<comment type="subcellular location">
    <subcellularLocation>
        <location evidence="2">Cytoplasm</location>
    </subcellularLocation>
</comment>
<dbReference type="GO" id="GO:0019478">
    <property type="term" value="P:D-amino acid catabolic process"/>
    <property type="evidence" value="ECO:0007669"/>
    <property type="project" value="UniProtKB-UniRule"/>
</dbReference>
<dbReference type="PANTHER" id="PTHR10472:SF5">
    <property type="entry name" value="D-AMINOACYL-TRNA DEACYLASE 1"/>
    <property type="match status" value="1"/>
</dbReference>
<dbReference type="EC" id="3.1.1.96" evidence="2"/>
<dbReference type="InterPro" id="IPR003732">
    <property type="entry name" value="Daa-tRNA_deacyls_DTD"/>
</dbReference>
<reference evidence="3 4" key="1">
    <citation type="submission" date="2020-07" db="EMBL/GenBank/DDBJ databases">
        <authorList>
            <person name="Feng X."/>
        </authorList>
    </citation>
    <scope>NUCLEOTIDE SEQUENCE [LARGE SCALE GENOMIC DNA]</scope>
    <source>
        <strain evidence="3 4">JCM31066</strain>
    </source>
</reference>
<dbReference type="PANTHER" id="PTHR10472">
    <property type="entry name" value="D-TYROSYL-TRNA TYR DEACYLASE"/>
    <property type="match status" value="1"/>
</dbReference>
<comment type="subunit">
    <text evidence="2">Homodimer.</text>
</comment>
<dbReference type="Pfam" id="PF02580">
    <property type="entry name" value="Tyr_Deacylase"/>
    <property type="match status" value="1"/>
</dbReference>
<keyword evidence="2" id="KW-0820">tRNA-binding</keyword>
<gene>
    <name evidence="2" type="primary">dtd</name>
    <name evidence="3" type="ORF">H5P28_13150</name>
</gene>
<accession>A0A842HGS5</accession>
<evidence type="ECO:0000313" key="4">
    <source>
        <dbReference type="Proteomes" id="UP000546464"/>
    </source>
</evidence>
<dbReference type="HAMAP" id="MF_00518">
    <property type="entry name" value="Deacylase_Dtd"/>
    <property type="match status" value="1"/>
</dbReference>
<keyword evidence="2" id="KW-0694">RNA-binding</keyword>
<keyword evidence="2" id="KW-0963">Cytoplasm</keyword>
<dbReference type="GO" id="GO:0000049">
    <property type="term" value="F:tRNA binding"/>
    <property type="evidence" value="ECO:0007669"/>
    <property type="project" value="UniProtKB-UniRule"/>
</dbReference>
<protein>
    <recommendedName>
        <fullName evidence="2">D-aminoacyl-tRNA deacylase</fullName>
        <shortName evidence="2">DTD</shortName>
        <ecNumber evidence="2">3.1.1.96</ecNumber>
    </recommendedName>
    <alternativeName>
        <fullName evidence="2">Gly-tRNA(Ala) deacylase</fullName>
        <ecNumber evidence="2">3.1.1.-</ecNumber>
    </alternativeName>
</protein>
<dbReference type="SUPFAM" id="SSF69500">
    <property type="entry name" value="DTD-like"/>
    <property type="match status" value="1"/>
</dbReference>
<keyword evidence="4" id="KW-1185">Reference proteome</keyword>
<dbReference type="GO" id="GO:0051500">
    <property type="term" value="F:D-tyrosyl-tRNA(Tyr) deacylase activity"/>
    <property type="evidence" value="ECO:0007669"/>
    <property type="project" value="TreeGrafter"/>
</dbReference>
<comment type="catalytic activity">
    <reaction evidence="2">
        <text>glycyl-tRNA(Ala) + H2O = tRNA(Ala) + glycine + H(+)</text>
        <dbReference type="Rhea" id="RHEA:53744"/>
        <dbReference type="Rhea" id="RHEA-COMP:9657"/>
        <dbReference type="Rhea" id="RHEA-COMP:13640"/>
        <dbReference type="ChEBI" id="CHEBI:15377"/>
        <dbReference type="ChEBI" id="CHEBI:15378"/>
        <dbReference type="ChEBI" id="CHEBI:57305"/>
        <dbReference type="ChEBI" id="CHEBI:78442"/>
        <dbReference type="ChEBI" id="CHEBI:78522"/>
    </reaction>
</comment>
<dbReference type="InterPro" id="IPR023509">
    <property type="entry name" value="DTD-like_sf"/>
</dbReference>
<comment type="catalytic activity">
    <reaction evidence="2">
        <text>a D-aminoacyl-tRNA + H2O = a tRNA + a D-alpha-amino acid + H(+)</text>
        <dbReference type="Rhea" id="RHEA:13953"/>
        <dbReference type="Rhea" id="RHEA-COMP:10123"/>
        <dbReference type="Rhea" id="RHEA-COMP:10124"/>
        <dbReference type="ChEBI" id="CHEBI:15377"/>
        <dbReference type="ChEBI" id="CHEBI:15378"/>
        <dbReference type="ChEBI" id="CHEBI:59871"/>
        <dbReference type="ChEBI" id="CHEBI:78442"/>
        <dbReference type="ChEBI" id="CHEBI:79333"/>
        <dbReference type="EC" id="3.1.1.96"/>
    </reaction>
</comment>
<dbReference type="Proteomes" id="UP000546464">
    <property type="component" value="Unassembled WGS sequence"/>
</dbReference>
<name>A0A842HGS5_9BACT</name>
<feature type="short sequence motif" description="Gly-cisPro motif, important for rejection of L-amino acids" evidence="2">
    <location>
        <begin position="138"/>
        <end position="139"/>
    </location>
</feature>
<evidence type="ECO:0000313" key="3">
    <source>
        <dbReference type="EMBL" id="MBC2595208.1"/>
    </source>
</evidence>
<keyword evidence="2 3" id="KW-0378">Hydrolase</keyword>
<dbReference type="GO" id="GO:0005737">
    <property type="term" value="C:cytoplasm"/>
    <property type="evidence" value="ECO:0007669"/>
    <property type="project" value="UniProtKB-SubCell"/>
</dbReference>
<comment type="caution">
    <text evidence="3">The sequence shown here is derived from an EMBL/GenBank/DDBJ whole genome shotgun (WGS) entry which is preliminary data.</text>
</comment>
<comment type="domain">
    <text evidence="2">A Gly-cisPro motif from one monomer fits into the active site of the other monomer to allow specific chiral rejection of L-amino acids.</text>
</comment>
<evidence type="ECO:0000256" key="1">
    <source>
        <dbReference type="ARBA" id="ARBA00009673"/>
    </source>
</evidence>
<proteinExistence type="inferred from homology"/>
<comment type="function">
    <text evidence="2">An aminoacyl-tRNA editing enzyme that deacylates mischarged D-aminoacyl-tRNAs. Also deacylates mischarged glycyl-tRNA(Ala), protecting cells against glycine mischarging by AlaRS. Acts via tRNA-based rather than protein-based catalysis; rejects L-amino acids rather than detecting D-amino acids in the active site. By recycling D-aminoacyl-tRNA to D-amino acids and free tRNA molecules, this enzyme counteracts the toxicity associated with the formation of D-aminoacyl-tRNA entities in vivo and helps enforce protein L-homochirality.</text>
</comment>
<dbReference type="EMBL" id="JACHVB010000035">
    <property type="protein sequence ID" value="MBC2595208.1"/>
    <property type="molecule type" value="Genomic_DNA"/>
</dbReference>